<evidence type="ECO:0000313" key="2">
    <source>
        <dbReference type="Proteomes" id="UP000176998"/>
    </source>
</evidence>
<evidence type="ECO:0000313" key="1">
    <source>
        <dbReference type="EMBL" id="OHE91188.1"/>
    </source>
</evidence>
<dbReference type="AlphaFoldDB" id="A0A1G4APT2"/>
<dbReference type="RefSeq" id="XP_022468361.1">
    <property type="nucleotide sequence ID" value="XM_022625147.1"/>
</dbReference>
<dbReference type="GeneID" id="34566657"/>
<name>A0A1G4APT2_9PEZI</name>
<reference evidence="1 2" key="1">
    <citation type="submission" date="2016-09" db="EMBL/GenBank/DDBJ databases">
        <authorList>
            <person name="Capua I."/>
            <person name="De Benedictis P."/>
            <person name="Joannis T."/>
            <person name="Lombin L.H."/>
            <person name="Cattoli G."/>
        </authorList>
    </citation>
    <scope>NUCLEOTIDE SEQUENCE [LARGE SCALE GENOMIC DNA]</scope>
    <source>
        <strain evidence="1 2">IMI 309357</strain>
    </source>
</reference>
<keyword evidence="2" id="KW-1185">Reference proteome</keyword>
<accession>A0A1G4APT2</accession>
<dbReference type="Proteomes" id="UP000176998">
    <property type="component" value="Unassembled WGS sequence"/>
</dbReference>
<sequence>MFLKPPSFHPTTMFFFCPSYHVADGRCRVNDSEVWIVFFTGKFLLISPSKPVNAMRLPNLDHVRDAMSNDVSRCLFCFFLDRLSRGPCNANDNGSLSRFSRPQCVCWLLISIL</sequence>
<proteinExistence type="predicted"/>
<organism evidence="1 2">
    <name type="scientific">Colletotrichum orchidophilum</name>
    <dbReference type="NCBI Taxonomy" id="1209926"/>
    <lineage>
        <taxon>Eukaryota</taxon>
        <taxon>Fungi</taxon>
        <taxon>Dikarya</taxon>
        <taxon>Ascomycota</taxon>
        <taxon>Pezizomycotina</taxon>
        <taxon>Sordariomycetes</taxon>
        <taxon>Hypocreomycetidae</taxon>
        <taxon>Glomerellales</taxon>
        <taxon>Glomerellaceae</taxon>
        <taxon>Colletotrichum</taxon>
    </lineage>
</organism>
<gene>
    <name evidence="1" type="ORF">CORC01_13530</name>
</gene>
<dbReference type="EMBL" id="MJBS01000197">
    <property type="protein sequence ID" value="OHE91188.1"/>
    <property type="molecule type" value="Genomic_DNA"/>
</dbReference>
<comment type="caution">
    <text evidence="1">The sequence shown here is derived from an EMBL/GenBank/DDBJ whole genome shotgun (WGS) entry which is preliminary data.</text>
</comment>
<dbReference type="OrthoDB" id="10521047at2759"/>
<protein>
    <submittedName>
        <fullName evidence="1">Uncharacterized protein</fullName>
    </submittedName>
</protein>